<evidence type="ECO:0000313" key="11">
    <source>
        <dbReference type="Proteomes" id="UP001230268"/>
    </source>
</evidence>
<sequence>MVSLFLVAIVGALQLPFHVSAYNWSIAEAVQNGAGKLLDYMLPTETISFSKESDIGQNVENMKTIELYPGQSITYACGKPPVPHDGVFSLVPKDPVYHVLDFKGDNTMDVALKRIKPSFSVYRSDKTIFSAVFMNMGFDHYLITYPKNSIIVARDPEKFSINLVCMYRSNRINGPTRYNWLQIKFNGVVTMPFGCGSAMPHMFRNAIPLIKGDVLQSLTQRKHCSINARPGMVVGIYCDKGETVYPADCFGHVEGLISKTVTSTQLLGTNFPHNSNSGRLRLAIADPNNLGHSSGSVCYCKDKGGKTTASVKVLIKHEQTCNYSIFLSKYALRQVYPTYNCHKELSNGRLVRLVLPKTDYTVDKSKKVNGIGIFPEDPRKVFLLNPDDDNTFISAHVSDFFATEGLSVARREEGTYIIYEFVASPRAIIILKRHMANLSYIYRYYDTFSSEPYMRTSVISLGIIPTDPYTHGCGTISPKFFDQTHSKITETPVKIGNDNFKQYSCTVNGYKSSPVGFYCPEDYILYPKDCFNEMIQASTGQTVLVNDFAPFARKVESKNFLVLDFSIPDHKRREIKYSHEVLQCFCKRMDGTIMASISLDLSMPED</sequence>
<gene>
    <name evidence="10" type="ORF">BgAZ_206480</name>
</gene>
<name>A0AAD8LS91_BABGI</name>
<evidence type="ECO:0000259" key="9">
    <source>
        <dbReference type="PROSITE" id="PS51701"/>
    </source>
</evidence>
<dbReference type="PROSITE" id="PS51701">
    <property type="entry name" value="6_CYS"/>
    <property type="match status" value="2"/>
</dbReference>
<comment type="subcellular location">
    <subcellularLocation>
        <location evidence="1">Cell membrane</location>
    </subcellularLocation>
    <subcellularLocation>
        <location evidence="2">Cell surface</location>
    </subcellularLocation>
</comment>
<evidence type="ECO:0000256" key="6">
    <source>
        <dbReference type="ARBA" id="ARBA00023157"/>
    </source>
</evidence>
<keyword evidence="11" id="KW-1185">Reference proteome</keyword>
<comment type="caution">
    <text evidence="10">The sequence shown here is derived from an EMBL/GenBank/DDBJ whole genome shotgun (WGS) entry which is preliminary data.</text>
</comment>
<feature type="domain" description="6-Cys" evidence="9">
    <location>
        <begin position="191"/>
        <end position="318"/>
    </location>
</feature>
<evidence type="ECO:0000256" key="4">
    <source>
        <dbReference type="ARBA" id="ARBA00022729"/>
    </source>
</evidence>
<evidence type="ECO:0000256" key="5">
    <source>
        <dbReference type="ARBA" id="ARBA00023136"/>
    </source>
</evidence>
<feature type="signal peptide" evidence="8">
    <location>
        <begin position="1"/>
        <end position="21"/>
    </location>
</feature>
<dbReference type="Proteomes" id="UP001230268">
    <property type="component" value="Unassembled WGS sequence"/>
</dbReference>
<organism evidence="10 11">
    <name type="scientific">Babesia gibsoni</name>
    <dbReference type="NCBI Taxonomy" id="33632"/>
    <lineage>
        <taxon>Eukaryota</taxon>
        <taxon>Sar</taxon>
        <taxon>Alveolata</taxon>
        <taxon>Apicomplexa</taxon>
        <taxon>Aconoidasida</taxon>
        <taxon>Piroplasmida</taxon>
        <taxon>Babesiidae</taxon>
        <taxon>Babesia</taxon>
    </lineage>
</organism>
<keyword evidence="5" id="KW-0472">Membrane</keyword>
<proteinExistence type="predicted"/>
<dbReference type="Gene3D" id="2.60.40.2860">
    <property type="match status" value="2"/>
</dbReference>
<evidence type="ECO:0000256" key="2">
    <source>
        <dbReference type="ARBA" id="ARBA00004241"/>
    </source>
</evidence>
<evidence type="ECO:0000313" key="10">
    <source>
        <dbReference type="EMBL" id="KAK1443772.1"/>
    </source>
</evidence>
<feature type="chain" id="PRO_5041978946" description="6-Cys domain-containing protein" evidence="8">
    <location>
        <begin position="22"/>
        <end position="606"/>
    </location>
</feature>
<evidence type="ECO:0000256" key="8">
    <source>
        <dbReference type="SAM" id="SignalP"/>
    </source>
</evidence>
<feature type="domain" description="6-Cys" evidence="9">
    <location>
        <begin position="469"/>
        <end position="604"/>
    </location>
</feature>
<keyword evidence="6" id="KW-1015">Disulfide bond</keyword>
<evidence type="ECO:0000256" key="7">
    <source>
        <dbReference type="ARBA" id="ARBA00023180"/>
    </source>
</evidence>
<dbReference type="AlphaFoldDB" id="A0AAD8LS91"/>
<dbReference type="Pfam" id="PF07422">
    <property type="entry name" value="s48_45"/>
    <property type="match status" value="2"/>
</dbReference>
<dbReference type="EMBL" id="JAVEPI010000002">
    <property type="protein sequence ID" value="KAK1443772.1"/>
    <property type="molecule type" value="Genomic_DNA"/>
</dbReference>
<keyword evidence="4 8" id="KW-0732">Signal</keyword>
<reference evidence="10" key="1">
    <citation type="submission" date="2023-08" db="EMBL/GenBank/DDBJ databases">
        <title>Draft sequence of the Babesia gibsoni genome.</title>
        <authorList>
            <person name="Yamagishi J.Y."/>
            <person name="Xuan X.X."/>
        </authorList>
    </citation>
    <scope>NUCLEOTIDE SEQUENCE</scope>
    <source>
        <strain evidence="10">Azabu</strain>
    </source>
</reference>
<dbReference type="InterPro" id="IPR038160">
    <property type="entry name" value="6_CYS_dom_sf"/>
</dbReference>
<dbReference type="GO" id="GO:0005886">
    <property type="term" value="C:plasma membrane"/>
    <property type="evidence" value="ECO:0007669"/>
    <property type="project" value="UniProtKB-SubCell"/>
</dbReference>
<dbReference type="GO" id="GO:0009986">
    <property type="term" value="C:cell surface"/>
    <property type="evidence" value="ECO:0007669"/>
    <property type="project" value="UniProtKB-SubCell"/>
</dbReference>
<evidence type="ECO:0000256" key="3">
    <source>
        <dbReference type="ARBA" id="ARBA00022475"/>
    </source>
</evidence>
<evidence type="ECO:0000256" key="1">
    <source>
        <dbReference type="ARBA" id="ARBA00004236"/>
    </source>
</evidence>
<keyword evidence="7" id="KW-0325">Glycoprotein</keyword>
<accession>A0AAD8LS91</accession>
<keyword evidence="3" id="KW-1003">Cell membrane</keyword>
<dbReference type="InterPro" id="IPR010884">
    <property type="entry name" value="6_CYS_dom"/>
</dbReference>
<protein>
    <recommendedName>
        <fullName evidence="9">6-Cys domain-containing protein</fullName>
    </recommendedName>
</protein>